<protein>
    <recommendedName>
        <fullName evidence="5">Hydra</fullName>
    </recommendedName>
</protein>
<dbReference type="EMBL" id="CM000162">
    <property type="protein sequence ID" value="EDX03031.2"/>
    <property type="molecule type" value="Genomic_DNA"/>
</dbReference>
<dbReference type="InterPro" id="IPR022079">
    <property type="entry name" value="DUF3629"/>
</dbReference>
<proteinExistence type="predicted"/>
<reference evidence="3 4" key="1">
    <citation type="journal article" date="2007" name="Nature">
        <title>Evolution of genes and genomes on the Drosophila phylogeny.</title>
        <authorList>
            <consortium name="Drosophila 12 Genomes Consortium"/>
            <person name="Clark A.G."/>
            <person name="Eisen M.B."/>
            <person name="Smith D.R."/>
            <person name="Bergman C.M."/>
            <person name="Oliver B."/>
            <person name="Markow T.A."/>
            <person name="Kaufman T.C."/>
            <person name="Kellis M."/>
            <person name="Gelbart W."/>
            <person name="Iyer V.N."/>
            <person name="Pollard D.A."/>
            <person name="Sackton T.B."/>
            <person name="Larracuente A.M."/>
            <person name="Singh N.D."/>
            <person name="Abad J.P."/>
            <person name="Abt D.N."/>
            <person name="Adryan B."/>
            <person name="Aguade M."/>
            <person name="Akashi H."/>
            <person name="Anderson W.W."/>
            <person name="Aquadro C.F."/>
            <person name="Ardell D.H."/>
            <person name="Arguello R."/>
            <person name="Artieri C.G."/>
            <person name="Barbash D.A."/>
            <person name="Barker D."/>
            <person name="Barsanti P."/>
            <person name="Batterham P."/>
            <person name="Batzoglou S."/>
            <person name="Begun D."/>
            <person name="Bhutkar A."/>
            <person name="Blanco E."/>
            <person name="Bosak S.A."/>
            <person name="Bradley R.K."/>
            <person name="Brand A.D."/>
            <person name="Brent M.R."/>
            <person name="Brooks A.N."/>
            <person name="Brown R.H."/>
            <person name="Butlin R.K."/>
            <person name="Caggese C."/>
            <person name="Calvi B.R."/>
            <person name="Bernardo de Carvalho A."/>
            <person name="Caspi A."/>
            <person name="Castrezana S."/>
            <person name="Celniker S.E."/>
            <person name="Chang J.L."/>
            <person name="Chapple C."/>
            <person name="Chatterji S."/>
            <person name="Chinwalla A."/>
            <person name="Civetta A."/>
            <person name="Clifton S.W."/>
            <person name="Comeron J.M."/>
            <person name="Costello J.C."/>
            <person name="Coyne J.A."/>
            <person name="Daub J."/>
            <person name="David R.G."/>
            <person name="Delcher A.L."/>
            <person name="Delehaunty K."/>
            <person name="Do C.B."/>
            <person name="Ebling H."/>
            <person name="Edwards K."/>
            <person name="Eickbush T."/>
            <person name="Evans J.D."/>
            <person name="Filipski A."/>
            <person name="Findeiss S."/>
            <person name="Freyhult E."/>
            <person name="Fulton L."/>
            <person name="Fulton R."/>
            <person name="Garcia A.C."/>
            <person name="Gardiner A."/>
            <person name="Garfield D.A."/>
            <person name="Garvin B.E."/>
            <person name="Gibson G."/>
            <person name="Gilbert D."/>
            <person name="Gnerre S."/>
            <person name="Godfrey J."/>
            <person name="Good R."/>
            <person name="Gotea V."/>
            <person name="Gravely B."/>
            <person name="Greenberg A.J."/>
            <person name="Griffiths-Jones S."/>
            <person name="Gross S."/>
            <person name="Guigo R."/>
            <person name="Gustafson E.A."/>
            <person name="Haerty W."/>
            <person name="Hahn M.W."/>
            <person name="Halligan D.L."/>
            <person name="Halpern A.L."/>
            <person name="Halter G.M."/>
            <person name="Han M.V."/>
            <person name="Heger A."/>
            <person name="Hillier L."/>
            <person name="Hinrichs A.S."/>
            <person name="Holmes I."/>
            <person name="Hoskins R.A."/>
            <person name="Hubisz M.J."/>
            <person name="Hultmark D."/>
            <person name="Huntley M.A."/>
            <person name="Jaffe D.B."/>
            <person name="Jagadeeshan S."/>
            <person name="Jeck W.R."/>
            <person name="Johnson J."/>
            <person name="Jones C.D."/>
            <person name="Jordan W.C."/>
            <person name="Karpen G.H."/>
            <person name="Kataoka E."/>
            <person name="Keightley P.D."/>
            <person name="Kheradpour P."/>
            <person name="Kirkness E.F."/>
            <person name="Koerich L.B."/>
            <person name="Kristiansen K."/>
            <person name="Kudrna D."/>
            <person name="Kulathinal R.J."/>
            <person name="Kumar S."/>
            <person name="Kwok R."/>
            <person name="Lander E."/>
            <person name="Langley C.H."/>
            <person name="Lapoint R."/>
            <person name="Lazzaro B.P."/>
            <person name="Lee S.J."/>
            <person name="Levesque L."/>
            <person name="Li R."/>
            <person name="Lin C.F."/>
            <person name="Lin M.F."/>
            <person name="Lindblad-Toh K."/>
            <person name="Llopart A."/>
            <person name="Long M."/>
            <person name="Low L."/>
            <person name="Lozovsky E."/>
            <person name="Lu J."/>
            <person name="Luo M."/>
            <person name="Machado C.A."/>
            <person name="Makalowski W."/>
            <person name="Marzo M."/>
            <person name="Matsuda M."/>
            <person name="Matzkin L."/>
            <person name="McAllister B."/>
            <person name="McBride C.S."/>
            <person name="McKernan B."/>
            <person name="McKernan K."/>
            <person name="Mendez-Lago M."/>
            <person name="Minx P."/>
            <person name="Mollenhauer M.U."/>
            <person name="Montooth K."/>
            <person name="Mount S.M."/>
            <person name="Mu X."/>
            <person name="Myers E."/>
            <person name="Negre B."/>
            <person name="Newfeld S."/>
            <person name="Nielsen R."/>
            <person name="Noor M.A."/>
            <person name="O'Grady P."/>
            <person name="Pachter L."/>
            <person name="Papaceit M."/>
            <person name="Parisi M.J."/>
            <person name="Parisi M."/>
            <person name="Parts L."/>
            <person name="Pedersen J.S."/>
            <person name="Pesole G."/>
            <person name="Phillippy A.M."/>
            <person name="Ponting C.P."/>
            <person name="Pop M."/>
            <person name="Porcelli D."/>
            <person name="Powell J.R."/>
            <person name="Prohaska S."/>
            <person name="Pruitt K."/>
            <person name="Puig M."/>
            <person name="Quesneville H."/>
            <person name="Ram K.R."/>
            <person name="Rand D."/>
            <person name="Rasmussen M.D."/>
            <person name="Reed L.K."/>
            <person name="Reenan R."/>
            <person name="Reily A."/>
            <person name="Remington K.A."/>
            <person name="Rieger T.T."/>
            <person name="Ritchie M.G."/>
            <person name="Robin C."/>
            <person name="Rogers Y.H."/>
            <person name="Rohde C."/>
            <person name="Rozas J."/>
            <person name="Rubenfield M.J."/>
            <person name="Ruiz A."/>
            <person name="Russo S."/>
            <person name="Salzberg S.L."/>
            <person name="Sanchez-Gracia A."/>
            <person name="Saranga D.J."/>
            <person name="Sato H."/>
            <person name="Schaeffer S.W."/>
            <person name="Schatz M.C."/>
            <person name="Schlenke T."/>
            <person name="Schwartz R."/>
            <person name="Segarra C."/>
            <person name="Singh R.S."/>
            <person name="Sirot L."/>
            <person name="Sirota M."/>
            <person name="Sisneros N.B."/>
            <person name="Smith C.D."/>
            <person name="Smith T.F."/>
            <person name="Spieth J."/>
            <person name="Stage D.E."/>
            <person name="Stark A."/>
            <person name="Stephan W."/>
            <person name="Strausberg R.L."/>
            <person name="Strempel S."/>
            <person name="Sturgill D."/>
            <person name="Sutton G."/>
            <person name="Sutton G.G."/>
            <person name="Tao W."/>
            <person name="Teichmann S."/>
            <person name="Tobari Y.N."/>
            <person name="Tomimura Y."/>
            <person name="Tsolas J.M."/>
            <person name="Valente V.L."/>
            <person name="Venter E."/>
            <person name="Venter J.C."/>
            <person name="Vicario S."/>
            <person name="Vieira F.G."/>
            <person name="Vilella A.J."/>
            <person name="Villasante A."/>
            <person name="Walenz B."/>
            <person name="Wang J."/>
            <person name="Wasserman M."/>
            <person name="Watts T."/>
            <person name="Wilson D."/>
            <person name="Wilson R.K."/>
            <person name="Wing R.A."/>
            <person name="Wolfner M.F."/>
            <person name="Wong A."/>
            <person name="Wong G.K."/>
            <person name="Wu C.I."/>
            <person name="Wu G."/>
            <person name="Yamamoto D."/>
            <person name="Yang H.P."/>
            <person name="Yang S.P."/>
            <person name="Yorke J.A."/>
            <person name="Yoshida K."/>
            <person name="Zdobnov E."/>
            <person name="Zhang P."/>
            <person name="Zhang Y."/>
            <person name="Zimin A.V."/>
            <person name="Baldwin J."/>
            <person name="Abdouelleil A."/>
            <person name="Abdulkadir J."/>
            <person name="Abebe A."/>
            <person name="Abera B."/>
            <person name="Abreu J."/>
            <person name="Acer S.C."/>
            <person name="Aftuck L."/>
            <person name="Alexander A."/>
            <person name="An P."/>
            <person name="Anderson E."/>
            <person name="Anderson S."/>
            <person name="Arachi H."/>
            <person name="Azer M."/>
            <person name="Bachantsang P."/>
            <person name="Barry A."/>
            <person name="Bayul T."/>
            <person name="Berlin A."/>
            <person name="Bessette D."/>
            <person name="Bloom T."/>
            <person name="Blye J."/>
            <person name="Boguslavskiy L."/>
            <person name="Bonnet C."/>
            <person name="Boukhgalter B."/>
            <person name="Bourzgui I."/>
            <person name="Brown A."/>
            <person name="Cahill P."/>
            <person name="Channer S."/>
            <person name="Cheshatsang Y."/>
            <person name="Chuda L."/>
            <person name="Citroen M."/>
            <person name="Collymore A."/>
            <person name="Cooke P."/>
            <person name="Costello M."/>
            <person name="D'Aco K."/>
            <person name="Daza R."/>
            <person name="De Haan G."/>
            <person name="DeGray S."/>
            <person name="DeMaso C."/>
            <person name="Dhargay N."/>
            <person name="Dooley K."/>
            <person name="Dooley E."/>
            <person name="Doricent M."/>
            <person name="Dorje P."/>
            <person name="Dorjee K."/>
            <person name="Dupes A."/>
            <person name="Elong R."/>
            <person name="Falk J."/>
            <person name="Farina A."/>
            <person name="Faro S."/>
            <person name="Ferguson D."/>
            <person name="Fisher S."/>
            <person name="Foley C.D."/>
            <person name="Franke A."/>
            <person name="Friedrich D."/>
            <person name="Gadbois L."/>
            <person name="Gearin G."/>
            <person name="Gearin C.R."/>
            <person name="Giannoukos G."/>
            <person name="Goode T."/>
            <person name="Graham J."/>
            <person name="Grandbois E."/>
            <person name="Grewal S."/>
            <person name="Gyaltsen K."/>
            <person name="Hafez N."/>
            <person name="Hagos B."/>
            <person name="Hall J."/>
            <person name="Henson C."/>
            <person name="Hollinger A."/>
            <person name="Honan T."/>
            <person name="Huard M.D."/>
            <person name="Hughes L."/>
            <person name="Hurhula B."/>
            <person name="Husby M.E."/>
            <person name="Kamat A."/>
            <person name="Kanga B."/>
            <person name="Kashin S."/>
            <person name="Khazanovich D."/>
            <person name="Kisner P."/>
            <person name="Lance K."/>
            <person name="Lara M."/>
            <person name="Lee W."/>
            <person name="Lennon N."/>
            <person name="Letendre F."/>
            <person name="LeVine R."/>
            <person name="Lipovsky A."/>
            <person name="Liu X."/>
            <person name="Liu J."/>
            <person name="Liu S."/>
            <person name="Lokyitsang T."/>
            <person name="Lokyitsang Y."/>
            <person name="Lubonja R."/>
            <person name="Lui A."/>
            <person name="MacDonald P."/>
            <person name="Magnisalis V."/>
            <person name="Maru K."/>
            <person name="Matthews C."/>
            <person name="McCusker W."/>
            <person name="McDonough S."/>
            <person name="Mehta T."/>
            <person name="Meldrim J."/>
            <person name="Meneus L."/>
            <person name="Mihai O."/>
            <person name="Mihalev A."/>
            <person name="Mihova T."/>
            <person name="Mittelman R."/>
            <person name="Mlenga V."/>
            <person name="Montmayeur A."/>
            <person name="Mulrain L."/>
            <person name="Navidi A."/>
            <person name="Naylor J."/>
            <person name="Negash T."/>
            <person name="Nguyen T."/>
            <person name="Nguyen N."/>
            <person name="Nicol R."/>
            <person name="Norbu C."/>
            <person name="Norbu N."/>
            <person name="Novod N."/>
            <person name="O'Neill B."/>
            <person name="Osman S."/>
            <person name="Markiewicz E."/>
            <person name="Oyono O.L."/>
            <person name="Patti C."/>
            <person name="Phunkhang P."/>
            <person name="Pierre F."/>
            <person name="Priest M."/>
            <person name="Raghuraman S."/>
            <person name="Rege F."/>
            <person name="Reyes R."/>
            <person name="Rise C."/>
            <person name="Rogov P."/>
            <person name="Ross K."/>
            <person name="Ryan E."/>
            <person name="Settipalli S."/>
            <person name="Shea T."/>
            <person name="Sherpa N."/>
            <person name="Shi L."/>
            <person name="Shih D."/>
            <person name="Sparrow T."/>
            <person name="Spaulding J."/>
            <person name="Stalker J."/>
            <person name="Stange-Thomann N."/>
            <person name="Stavropoulos S."/>
            <person name="Stone C."/>
            <person name="Strader C."/>
            <person name="Tesfaye S."/>
            <person name="Thomson T."/>
            <person name="Thoulutsang Y."/>
            <person name="Thoulutsang D."/>
            <person name="Topham K."/>
            <person name="Topping I."/>
            <person name="Tsamla T."/>
            <person name="Vassiliev H."/>
            <person name="Vo A."/>
            <person name="Wangchuk T."/>
            <person name="Wangdi T."/>
            <person name="Weiand M."/>
            <person name="Wilkinson J."/>
            <person name="Wilson A."/>
            <person name="Yadav S."/>
            <person name="Young G."/>
            <person name="Yu Q."/>
            <person name="Zembek L."/>
            <person name="Zhong D."/>
            <person name="Zimmer A."/>
            <person name="Zwirko Z."/>
            <person name="Jaffe D.B."/>
            <person name="Alvarez P."/>
            <person name="Brockman W."/>
            <person name="Butler J."/>
            <person name="Chin C."/>
            <person name="Gnerre S."/>
            <person name="Grabherr M."/>
            <person name="Kleber M."/>
            <person name="Mauceli E."/>
            <person name="MacCallum I."/>
        </authorList>
    </citation>
    <scope>NUCLEOTIDE SEQUENCE [LARGE SCALE GENOMIC DNA]</scope>
    <source>
        <strain evidence="4">Tai18E2 / Tucson 14021-0261.01</strain>
    </source>
</reference>
<sequence>MFRRGLKALRVRPFAESISFLWRNVSGNSWRRARFAQRPGIAAKNELSSCPTLQRTPTNSVVDQKAENPYSTFKIDHDRVQQMWQNSRIGAKEQNSLRGYQPANSDVNSESEEVISAMDKVRRIEERRKIQNRMRSLLEEQQELDRRIQEEQDRAVTREVLVERDPARKHTPKEYTPVRNPDNCKPNSWVSATVLAATGKMQHHRYMQTPPRISPIKVEAESQSPSKSPPDNPASNNTSGQPNQTKTTDNMTHRSEWTKSILELHKTRAEEMDKLRSLNGYSNQSACLKLSELSALRKTRYR</sequence>
<keyword evidence="1" id="KW-0175">Coiled coil</keyword>
<keyword evidence="4" id="KW-1185">Reference proteome</keyword>
<organism evidence="3 4">
    <name type="scientific">Drosophila yakuba</name>
    <name type="common">Fruit fly</name>
    <dbReference type="NCBI Taxonomy" id="7245"/>
    <lineage>
        <taxon>Eukaryota</taxon>
        <taxon>Metazoa</taxon>
        <taxon>Ecdysozoa</taxon>
        <taxon>Arthropoda</taxon>
        <taxon>Hexapoda</taxon>
        <taxon>Insecta</taxon>
        <taxon>Pterygota</taxon>
        <taxon>Neoptera</taxon>
        <taxon>Endopterygota</taxon>
        <taxon>Diptera</taxon>
        <taxon>Brachycera</taxon>
        <taxon>Muscomorpha</taxon>
        <taxon>Ephydroidea</taxon>
        <taxon>Drosophilidae</taxon>
        <taxon>Drosophila</taxon>
        <taxon>Sophophora</taxon>
    </lineage>
</organism>
<feature type="compositionally biased region" description="Basic and acidic residues" evidence="2">
    <location>
        <begin position="251"/>
        <end position="260"/>
    </location>
</feature>
<feature type="compositionally biased region" description="Polar residues" evidence="2">
    <location>
        <begin position="91"/>
        <end position="108"/>
    </location>
</feature>
<feature type="coiled-coil region" evidence="1">
    <location>
        <begin position="121"/>
        <end position="154"/>
    </location>
</feature>
<dbReference type="AlphaFoldDB" id="B4PYJ0"/>
<dbReference type="KEGG" id="dya:Dyak_GE15339"/>
<evidence type="ECO:0000313" key="4">
    <source>
        <dbReference type="Proteomes" id="UP000002282"/>
    </source>
</evidence>
<name>B4PYJ0_DROYA</name>
<feature type="region of interest" description="Disordered" evidence="2">
    <location>
        <begin position="217"/>
        <end position="260"/>
    </location>
</feature>
<gene>
    <name evidence="3" type="primary">Dyak\GE15339</name>
    <name evidence="3" type="synonym">dyak_GLEANR_16864</name>
    <name evidence="3" type="synonym">GE15339</name>
    <name evidence="3" type="ORF">Dyak_GE15339</name>
</gene>
<reference evidence="3 4" key="2">
    <citation type="journal article" date="2007" name="PLoS Biol.">
        <title>Principles of genome evolution in the Drosophila melanogaster species group.</title>
        <authorList>
            <person name="Ranz J.M."/>
            <person name="Maurin D."/>
            <person name="Chan Y.S."/>
            <person name="von Grotthuss M."/>
            <person name="Hillier L.W."/>
            <person name="Roote J."/>
            <person name="Ashburner M."/>
            <person name="Bergman C.M."/>
        </authorList>
    </citation>
    <scope>NUCLEOTIDE SEQUENCE [LARGE SCALE GENOMIC DNA]</scope>
    <source>
        <strain evidence="4">Tai18E2 / Tucson 14021-0261.01</strain>
    </source>
</reference>
<feature type="compositionally biased region" description="Polar residues" evidence="2">
    <location>
        <begin position="233"/>
        <end position="250"/>
    </location>
</feature>
<dbReference type="Proteomes" id="UP000002282">
    <property type="component" value="Chromosome X"/>
</dbReference>
<dbReference type="OrthoDB" id="7835829at2759"/>
<evidence type="ECO:0008006" key="5">
    <source>
        <dbReference type="Google" id="ProtNLM"/>
    </source>
</evidence>
<dbReference type="Pfam" id="PF12302">
    <property type="entry name" value="DUF3629"/>
    <property type="match status" value="1"/>
</dbReference>
<dbReference type="HOGENOM" id="CLU_056822_0_0_1"/>
<evidence type="ECO:0000256" key="1">
    <source>
        <dbReference type="SAM" id="Coils"/>
    </source>
</evidence>
<evidence type="ECO:0000313" key="3">
    <source>
        <dbReference type="EMBL" id="EDX03031.2"/>
    </source>
</evidence>
<feature type="region of interest" description="Disordered" evidence="2">
    <location>
        <begin position="91"/>
        <end position="112"/>
    </location>
</feature>
<accession>B4PYJ0</accession>
<feature type="region of interest" description="Disordered" evidence="2">
    <location>
        <begin position="162"/>
        <end position="185"/>
    </location>
</feature>
<evidence type="ECO:0000256" key="2">
    <source>
        <dbReference type="SAM" id="MobiDB-lite"/>
    </source>
</evidence>